<dbReference type="OrthoDB" id="1086662at2"/>
<feature type="signal peptide" evidence="1">
    <location>
        <begin position="1"/>
        <end position="19"/>
    </location>
</feature>
<evidence type="ECO:0000313" key="3">
    <source>
        <dbReference type="Proteomes" id="UP000516764"/>
    </source>
</evidence>
<accession>A0A7L8ABX3</accession>
<feature type="chain" id="PRO_5032700552" description="SbsA Ig-like domain-containing protein" evidence="1">
    <location>
        <begin position="20"/>
        <end position="429"/>
    </location>
</feature>
<keyword evidence="1" id="KW-0732">Signal</keyword>
<reference evidence="2 3" key="1">
    <citation type="journal article" date="2016" name="Int. J. Syst. Evol. Microbiol.">
        <title>Polaribacter haliotis sp. nov., isolated from the gut of abalone Haliotis discus hannai.</title>
        <authorList>
            <person name="Kim Y.O."/>
            <person name="Park I.S."/>
            <person name="Park S."/>
            <person name="Nam B.H."/>
            <person name="Park J.M."/>
            <person name="Kim D.G."/>
            <person name="Yoon J.H."/>
        </authorList>
    </citation>
    <scope>NUCLEOTIDE SEQUENCE [LARGE SCALE GENOMIC DNA]</scope>
    <source>
        <strain evidence="2 3">KCTC 52418</strain>
    </source>
</reference>
<organism evidence="2 3">
    <name type="scientific">Polaribacter haliotis</name>
    <dbReference type="NCBI Taxonomy" id="1888915"/>
    <lineage>
        <taxon>Bacteria</taxon>
        <taxon>Pseudomonadati</taxon>
        <taxon>Bacteroidota</taxon>
        <taxon>Flavobacteriia</taxon>
        <taxon>Flavobacteriales</taxon>
        <taxon>Flavobacteriaceae</taxon>
    </lineage>
</organism>
<dbReference type="AlphaFoldDB" id="A0A7L8ABX3"/>
<dbReference type="EMBL" id="CP061813">
    <property type="protein sequence ID" value="QOD59389.1"/>
    <property type="molecule type" value="Genomic_DNA"/>
</dbReference>
<keyword evidence="3" id="KW-1185">Reference proteome</keyword>
<evidence type="ECO:0000256" key="1">
    <source>
        <dbReference type="SAM" id="SignalP"/>
    </source>
</evidence>
<dbReference type="KEGG" id="phal:H9I45_08365"/>
<gene>
    <name evidence="2" type="ORF">H9I45_08365</name>
</gene>
<name>A0A7L8ABX3_9FLAO</name>
<protein>
    <recommendedName>
        <fullName evidence="4">SbsA Ig-like domain-containing protein</fullName>
    </recommendedName>
</protein>
<evidence type="ECO:0008006" key="4">
    <source>
        <dbReference type="Google" id="ProtNLM"/>
    </source>
</evidence>
<proteinExistence type="predicted"/>
<dbReference type="Proteomes" id="UP000516764">
    <property type="component" value="Chromosome"/>
</dbReference>
<evidence type="ECO:0000313" key="2">
    <source>
        <dbReference type="EMBL" id="QOD59389.1"/>
    </source>
</evidence>
<dbReference type="Gene3D" id="2.60.40.2340">
    <property type="match status" value="1"/>
</dbReference>
<sequence length="429" mass="47247">MNKLVFIILFGFLAFHLKAQDPNWSVDASKYQYSMTFTTFLNVNGTTLSSPQDKVAVIVNGEIRGVANVTYVPNANKYVAYLTVFANTTGEILNFKIYNSSNETVYDVSEKVNFVIDGNVGGIFQTHSIAQPALSNDVVLSSFSFSGITSVSQTISNNKVDIVLPFNTNVSNLIAEFNTSSGATFYVDKIKQVSGTTSNDFSSTISYQLLSENEANLVDYDVKVTIADENVDPPEILLESDVNTFVKQAPVSINVKTNFAILDFLEEDILLTNAVISSIVKENNVFYKVEIVPIQQGEFSIEIPENKVFNSQNEGNSASNKLAFTYDLVSPYLKSIKRKNATNEITQNKNLTFTVVFSEAVENVNATDFKLNADATISIVKESDSVYTVTVNNIQNYFGAVTLNIKSTNTIQDKAGNLLLHSVINVHQN</sequence>
<dbReference type="RefSeq" id="WP_088355433.1">
    <property type="nucleotide sequence ID" value="NZ_CP061813.1"/>
</dbReference>